<dbReference type="AlphaFoldDB" id="A0A5Q4BI67"/>
<sequence length="357" mass="40312">MNSSVFSSMTYPFYRVNVLHSYQLPESSELDSLFWCAPANVVQSRYPTIAFVDNVVPQPPQDYGLASQNNIVLNPAGYFPSIPWGLWKSEFLERISSAANDGKSLAEISFSQNSMLPEWDDMDQRFVRGGPTISPLDNNQVGSNASVTILGSEDEEPDEQEDSVEPEEPVEREEPRRSVEFFDRQYVVELFRIAQLHFMIPPLHFSDSMEPILSLVAKHYEAPDNITRDEFEMEFSNVVKTFKELYEAVEYIGDDLPMSEEDFETRVVDSVADLLGLGPNAGMNGIKEVNADLAAKLDAIRWQATHDIDGVSFADDSYFKERLDEVLGHPAMEVYDSLFALQQAYESLEDVVPSSEI</sequence>
<feature type="region of interest" description="Disordered" evidence="1">
    <location>
        <begin position="151"/>
        <end position="176"/>
    </location>
</feature>
<comment type="caution">
    <text evidence="2">The sequence shown here is derived from an EMBL/GenBank/DDBJ whole genome shotgun (WGS) entry which is preliminary data.</text>
</comment>
<feature type="compositionally biased region" description="Acidic residues" evidence="1">
    <location>
        <begin position="152"/>
        <end position="171"/>
    </location>
</feature>
<evidence type="ECO:0000313" key="3">
    <source>
        <dbReference type="Proteomes" id="UP000326340"/>
    </source>
</evidence>
<dbReference type="Proteomes" id="UP000326340">
    <property type="component" value="Unassembled WGS sequence"/>
</dbReference>
<keyword evidence="3" id="KW-1185">Reference proteome</keyword>
<protein>
    <submittedName>
        <fullName evidence="2">Uncharacterized protein</fullName>
    </submittedName>
</protein>
<proteinExistence type="predicted"/>
<gene>
    <name evidence="2" type="ORF">CSHISOI_09021</name>
</gene>
<evidence type="ECO:0000313" key="2">
    <source>
        <dbReference type="EMBL" id="TQN66397.1"/>
    </source>
</evidence>
<dbReference type="EMBL" id="PUHP01001220">
    <property type="protein sequence ID" value="TQN66397.1"/>
    <property type="molecule type" value="Genomic_DNA"/>
</dbReference>
<accession>A0A5Q4BI67</accession>
<reference evidence="2 3" key="1">
    <citation type="journal article" date="2019" name="Sci. Rep.">
        <title>Colletotrichum shisoi sp. nov., an anthracnose pathogen of Perilla frutescens in Japan: molecular phylogenetic, morphological and genomic evidence.</title>
        <authorList>
            <person name="Gan P."/>
            <person name="Tsushima A."/>
            <person name="Hiroyama R."/>
            <person name="Narusaka M."/>
            <person name="Takano Y."/>
            <person name="Narusaka Y."/>
            <person name="Kawaradani M."/>
            <person name="Damm U."/>
            <person name="Shirasu K."/>
        </authorList>
    </citation>
    <scope>NUCLEOTIDE SEQUENCE [LARGE SCALE GENOMIC DNA]</scope>
    <source>
        <strain evidence="2 3">PG-2018a</strain>
    </source>
</reference>
<organism evidence="2 3">
    <name type="scientific">Colletotrichum shisoi</name>
    <dbReference type="NCBI Taxonomy" id="2078593"/>
    <lineage>
        <taxon>Eukaryota</taxon>
        <taxon>Fungi</taxon>
        <taxon>Dikarya</taxon>
        <taxon>Ascomycota</taxon>
        <taxon>Pezizomycotina</taxon>
        <taxon>Sordariomycetes</taxon>
        <taxon>Hypocreomycetidae</taxon>
        <taxon>Glomerellales</taxon>
        <taxon>Glomerellaceae</taxon>
        <taxon>Colletotrichum</taxon>
        <taxon>Colletotrichum destructivum species complex</taxon>
    </lineage>
</organism>
<name>A0A5Q4BI67_9PEZI</name>
<evidence type="ECO:0000256" key="1">
    <source>
        <dbReference type="SAM" id="MobiDB-lite"/>
    </source>
</evidence>